<dbReference type="Proteomes" id="UP000133962">
    <property type="component" value="Segment"/>
</dbReference>
<dbReference type="EMBL" id="JQ083493">
    <property type="protein sequence ID" value="AEW67815.1"/>
    <property type="molecule type" value="Genomic_DNA"/>
</dbReference>
<name>G3CF35_ILTV</name>
<evidence type="ECO:0000313" key="3">
    <source>
        <dbReference type="Proteomes" id="UP000133962"/>
    </source>
</evidence>
<protein>
    <submittedName>
        <fullName evidence="2">Virion protein US2</fullName>
    </submittedName>
</protein>
<dbReference type="EMBL" id="JQ083494">
    <property type="protein sequence ID" value="AEW67894.1"/>
    <property type="molecule type" value="Genomic_DNA"/>
</dbReference>
<dbReference type="InterPro" id="IPR003485">
    <property type="entry name" value="Herpes_US2_varicellovirus"/>
</dbReference>
<dbReference type="Proteomes" id="UP000168685">
    <property type="component" value="Segment"/>
</dbReference>
<proteinExistence type="predicted"/>
<organism evidence="2 4">
    <name type="scientific">Infectious laryngotracheitis virus</name>
    <name type="common">ILTV</name>
    <name type="synonym">Gallid herpesvirus 1</name>
    <dbReference type="NCBI Taxonomy" id="10386"/>
    <lineage>
        <taxon>Viruses</taxon>
        <taxon>Duplodnaviria</taxon>
        <taxon>Heunggongvirae</taxon>
        <taxon>Peploviricota</taxon>
        <taxon>Herviviricetes</taxon>
        <taxon>Herpesvirales</taxon>
        <taxon>Orthoherpesviridae</taxon>
        <taxon>Alphaherpesvirinae</taxon>
        <taxon>Iltovirus</taxon>
        <taxon>Iltovirus gallidalpha1</taxon>
    </lineage>
</organism>
<evidence type="ECO:0000313" key="4">
    <source>
        <dbReference type="Proteomes" id="UP000168685"/>
    </source>
</evidence>
<dbReference type="Pfam" id="PF02476">
    <property type="entry name" value="US2"/>
    <property type="match status" value="1"/>
</dbReference>
<evidence type="ECO:0000313" key="2">
    <source>
        <dbReference type="EMBL" id="AEW67894.1"/>
    </source>
</evidence>
<sequence>MAPVKVTIVSAVDSHYKLPNSRFELSDSGWKELVHAVKTMASYDRPSTLSVIVRPASLYEVSGELFSLPRMCRPVIRFGEGGDPPGVSPEWSGLDAGFYHLSSGAYAAKEFHLWVLGTADICMAALNLPAPKTFLITETGGKNFERGVEIFLVNGDKTTLSLSHPSVWTTLAPSSLRTPWPYSTVKFLKVKPNSAAYCVSDSDDGERQPARRVGGRCRNSGLGRGEGLAETRAVAVIITTQILTIINAYADE</sequence>
<reference evidence="3 4" key="1">
    <citation type="journal article" date="2012" name="Virus Genes">
        <title>Genome sequence comparison of two United States live attenuated vaccines of infectious laryngotracheitis virus (ILTV).</title>
        <authorList>
            <person name="Chandra Y.G."/>
            <person name="Lee J."/>
            <person name="Kong B.W."/>
        </authorList>
    </citation>
    <scope>NUCLEOTIDE SEQUENCE [LARGE SCALE GENOMIC DNA]</scope>
    <source>
        <strain evidence="2">Vaccine Laryngo Vac</strain>
        <strain evidence="1">Vaccine LT Blen</strain>
    </source>
</reference>
<accession>G3CF35</accession>
<gene>
    <name evidence="2" type="primary">US2</name>
    <name evidence="1" type="ORF">GaHV1LT_gp65</name>
    <name evidence="2" type="ORF">GaHV1LV_gp65</name>
</gene>
<evidence type="ECO:0000313" key="1">
    <source>
        <dbReference type="EMBL" id="AEW67815.1"/>
    </source>
</evidence>
<organismHost>
    <name type="scientific">Gallus gallus</name>
    <name type="common">Chicken</name>
    <dbReference type="NCBI Taxonomy" id="9031"/>
</organismHost>